<evidence type="ECO:0000256" key="1">
    <source>
        <dbReference type="SAM" id="MobiDB-lite"/>
    </source>
</evidence>
<evidence type="ECO:0000313" key="2">
    <source>
        <dbReference type="Proteomes" id="UP000694853"/>
    </source>
</evidence>
<gene>
    <name evidence="3" type="primary">LOC113855110</name>
</gene>
<proteinExistence type="predicted"/>
<organism evidence="2 3">
    <name type="scientific">Abrus precatorius</name>
    <name type="common">Indian licorice</name>
    <name type="synonym">Glycine abrus</name>
    <dbReference type="NCBI Taxonomy" id="3816"/>
    <lineage>
        <taxon>Eukaryota</taxon>
        <taxon>Viridiplantae</taxon>
        <taxon>Streptophyta</taxon>
        <taxon>Embryophyta</taxon>
        <taxon>Tracheophyta</taxon>
        <taxon>Spermatophyta</taxon>
        <taxon>Magnoliopsida</taxon>
        <taxon>eudicotyledons</taxon>
        <taxon>Gunneridae</taxon>
        <taxon>Pentapetalae</taxon>
        <taxon>rosids</taxon>
        <taxon>fabids</taxon>
        <taxon>Fabales</taxon>
        <taxon>Fabaceae</taxon>
        <taxon>Papilionoideae</taxon>
        <taxon>50 kb inversion clade</taxon>
        <taxon>NPAAA clade</taxon>
        <taxon>indigoferoid/millettioid clade</taxon>
        <taxon>Abreae</taxon>
        <taxon>Abrus</taxon>
    </lineage>
</organism>
<dbReference type="RefSeq" id="XP_027342396.1">
    <property type="nucleotide sequence ID" value="XM_027486595.1"/>
</dbReference>
<dbReference type="Proteomes" id="UP000694853">
    <property type="component" value="Unplaced"/>
</dbReference>
<dbReference type="AlphaFoldDB" id="A0A8B8KF65"/>
<reference evidence="3" key="2">
    <citation type="submission" date="2025-08" db="UniProtKB">
        <authorList>
            <consortium name="RefSeq"/>
        </authorList>
    </citation>
    <scope>IDENTIFICATION</scope>
    <source>
        <tissue evidence="3">Young leaves</tissue>
    </source>
</reference>
<feature type="region of interest" description="Disordered" evidence="1">
    <location>
        <begin position="1"/>
        <end position="42"/>
    </location>
</feature>
<dbReference type="GeneID" id="113855110"/>
<dbReference type="OrthoDB" id="1752182at2759"/>
<sequence>MPKEKEDSSCTPTTVGQNREEMTQEQPEPTPTQPKVAENVERPIPLPFPQRVIQPKISSIESAKPLPSVEQPPALELKPLPKHLKYAYLEADEKLPVIISTKLNVEQEEKLLEVIRRHKKAIGWTLADIPGISPSLCMHRILLEEGAKPVRQPQRRLFSNLHST</sequence>
<dbReference type="KEGG" id="aprc:113855110"/>
<keyword evidence="2" id="KW-1185">Reference proteome</keyword>
<protein>
    <submittedName>
        <fullName evidence="3">Uncharacterized protein LOC113855110</fullName>
    </submittedName>
</protein>
<accession>A0A8B8KF65</accession>
<reference evidence="2" key="1">
    <citation type="journal article" date="2019" name="Toxins">
        <title>Detection of Abrin-Like and Prepropulchellin-Like Toxin Genes and Transcripts Using Whole Genome Sequencing and Full-Length Transcript Sequencing of Abrus precatorius.</title>
        <authorList>
            <person name="Hovde B.T."/>
            <person name="Daligault H.E."/>
            <person name="Hanschen E.R."/>
            <person name="Kunde Y.A."/>
            <person name="Johnson M.B."/>
            <person name="Starkenburg S.R."/>
            <person name="Johnson S.L."/>
        </authorList>
    </citation>
    <scope>NUCLEOTIDE SEQUENCE [LARGE SCALE GENOMIC DNA]</scope>
</reference>
<evidence type="ECO:0000313" key="3">
    <source>
        <dbReference type="RefSeq" id="XP_027342396.1"/>
    </source>
</evidence>
<name>A0A8B8KF65_ABRPR</name>